<dbReference type="AlphaFoldDB" id="A0A9N9YMH0"/>
<evidence type="ECO:0000313" key="1">
    <source>
        <dbReference type="EMBL" id="CAH0023951.1"/>
    </source>
</evidence>
<reference evidence="1" key="1">
    <citation type="submission" date="2021-10" db="EMBL/GenBank/DDBJ databases">
        <authorList>
            <person name="Piombo E."/>
        </authorList>
    </citation>
    <scope>NUCLEOTIDE SEQUENCE</scope>
</reference>
<dbReference type="Proteomes" id="UP000696573">
    <property type="component" value="Unassembled WGS sequence"/>
</dbReference>
<proteinExistence type="predicted"/>
<accession>A0A9N9YMH0</accession>
<name>A0A9N9YMH0_9HYPO</name>
<protein>
    <submittedName>
        <fullName evidence="1">Uncharacterized protein</fullName>
    </submittedName>
</protein>
<sequence length="79" mass="8540">MIASSREARQSWKYGAALPKNKAGLGGSLFHLGLAPIKDSIESMRFRSGNGQAEDLKLNLGGEVGEWESGDGARSAYRW</sequence>
<gene>
    <name evidence="1" type="ORF">CRHIZ90672A_00000365</name>
</gene>
<keyword evidence="2" id="KW-1185">Reference proteome</keyword>
<dbReference type="EMBL" id="CABFNQ020000694">
    <property type="protein sequence ID" value="CAH0023951.1"/>
    <property type="molecule type" value="Genomic_DNA"/>
</dbReference>
<evidence type="ECO:0000313" key="2">
    <source>
        <dbReference type="Proteomes" id="UP000696573"/>
    </source>
</evidence>
<comment type="caution">
    <text evidence="1">The sequence shown here is derived from an EMBL/GenBank/DDBJ whole genome shotgun (WGS) entry which is preliminary data.</text>
</comment>
<organism evidence="1 2">
    <name type="scientific">Clonostachys rhizophaga</name>
    <dbReference type="NCBI Taxonomy" id="160324"/>
    <lineage>
        <taxon>Eukaryota</taxon>
        <taxon>Fungi</taxon>
        <taxon>Dikarya</taxon>
        <taxon>Ascomycota</taxon>
        <taxon>Pezizomycotina</taxon>
        <taxon>Sordariomycetes</taxon>
        <taxon>Hypocreomycetidae</taxon>
        <taxon>Hypocreales</taxon>
        <taxon>Bionectriaceae</taxon>
        <taxon>Clonostachys</taxon>
    </lineage>
</organism>